<dbReference type="EMBL" id="MFJN01000018">
    <property type="protein sequence ID" value="OGG21664.1"/>
    <property type="molecule type" value="Genomic_DNA"/>
</dbReference>
<dbReference type="PIRSF" id="PIRSF001586">
    <property type="entry name" value="FGAM_synth_I"/>
    <property type="match status" value="1"/>
</dbReference>
<evidence type="ECO:0000313" key="8">
    <source>
        <dbReference type="EMBL" id="OGG21664.1"/>
    </source>
</evidence>
<dbReference type="Pfam" id="PF13507">
    <property type="entry name" value="GATase_5"/>
    <property type="match status" value="1"/>
</dbReference>
<dbReference type="SUPFAM" id="SSF52317">
    <property type="entry name" value="Class I glutamine amidotransferase-like"/>
    <property type="match status" value="1"/>
</dbReference>
<dbReference type="GO" id="GO:0006189">
    <property type="term" value="P:'de novo' IMP biosynthetic process"/>
    <property type="evidence" value="ECO:0007669"/>
    <property type="project" value="InterPro"/>
</dbReference>
<evidence type="ECO:0000256" key="7">
    <source>
        <dbReference type="ARBA" id="ARBA00022962"/>
    </source>
</evidence>
<evidence type="ECO:0000313" key="9">
    <source>
        <dbReference type="Proteomes" id="UP000177092"/>
    </source>
</evidence>
<sequence>MRTKVLVFSGYGLNCEEETKYGFELAGAVADIVHINDLIDRRNKLSDYQILAVPGGFSYGDDIGSGNAYANKLRNHLWSDLLRFIKQDKLIIGICNGFQILVNLGLLPALNNDYGARTVALMPNNSARYTVRFVDLKAENNKSPWVKGIDTLSLPVAHGEGKFYAEKEELKQLNKKKLIAFRYFKGEACKYLNLELNPNGSLEDIAGVTDETG</sequence>
<gene>
    <name evidence="8" type="ORF">A3D03_01565</name>
</gene>
<evidence type="ECO:0000256" key="3">
    <source>
        <dbReference type="ARBA" id="ARBA00022741"/>
    </source>
</evidence>
<dbReference type="SMART" id="SM01211">
    <property type="entry name" value="GATase_5"/>
    <property type="match status" value="1"/>
</dbReference>
<dbReference type="PANTHER" id="PTHR10099:SF1">
    <property type="entry name" value="PHOSPHORIBOSYLFORMYLGLYCINAMIDINE SYNTHASE"/>
    <property type="match status" value="1"/>
</dbReference>
<keyword evidence="1" id="KW-0963">Cytoplasm</keyword>
<dbReference type="GO" id="GO:0004642">
    <property type="term" value="F:phosphoribosylformylglycinamidine synthase activity"/>
    <property type="evidence" value="ECO:0007669"/>
    <property type="project" value="InterPro"/>
</dbReference>
<dbReference type="PANTHER" id="PTHR10099">
    <property type="entry name" value="PHOSPHORIBOSYLFORMYLGLYCINAMIDINE SYNTHASE"/>
    <property type="match status" value="1"/>
</dbReference>
<dbReference type="GO" id="GO:0005737">
    <property type="term" value="C:cytoplasm"/>
    <property type="evidence" value="ECO:0007669"/>
    <property type="project" value="TreeGrafter"/>
</dbReference>
<evidence type="ECO:0000256" key="2">
    <source>
        <dbReference type="ARBA" id="ARBA00022598"/>
    </source>
</evidence>
<dbReference type="AlphaFoldDB" id="A0A1F6AAL3"/>
<dbReference type="Gene3D" id="3.40.50.880">
    <property type="match status" value="1"/>
</dbReference>
<reference evidence="8 9" key="1">
    <citation type="journal article" date="2016" name="Nat. Commun.">
        <title>Thousands of microbial genomes shed light on interconnected biogeochemical processes in an aquifer system.</title>
        <authorList>
            <person name="Anantharaman K."/>
            <person name="Brown C.T."/>
            <person name="Hug L.A."/>
            <person name="Sharon I."/>
            <person name="Castelle C.J."/>
            <person name="Probst A.J."/>
            <person name="Thomas B.C."/>
            <person name="Singh A."/>
            <person name="Wilkins M.J."/>
            <person name="Karaoz U."/>
            <person name="Brodie E.L."/>
            <person name="Williams K.H."/>
            <person name="Hubbard S.S."/>
            <person name="Banfield J.F."/>
        </authorList>
    </citation>
    <scope>NUCLEOTIDE SEQUENCE [LARGE SCALE GENOMIC DNA]</scope>
</reference>
<keyword evidence="4" id="KW-0658">Purine biosynthesis</keyword>
<keyword evidence="2" id="KW-0436">Ligase</keyword>
<comment type="caution">
    <text evidence="8">The sequence shown here is derived from an EMBL/GenBank/DDBJ whole genome shotgun (WGS) entry which is preliminary data.</text>
</comment>
<organism evidence="8 9">
    <name type="scientific">Candidatus Gottesmanbacteria bacterium RIFCSPHIGHO2_02_FULL_40_13</name>
    <dbReference type="NCBI Taxonomy" id="1798384"/>
    <lineage>
        <taxon>Bacteria</taxon>
        <taxon>Candidatus Gottesmaniibacteriota</taxon>
    </lineage>
</organism>
<keyword evidence="6" id="KW-0067">ATP-binding</keyword>
<dbReference type="GO" id="GO:0016787">
    <property type="term" value="F:hydrolase activity"/>
    <property type="evidence" value="ECO:0007669"/>
    <property type="project" value="UniProtKB-KW"/>
</dbReference>
<protein>
    <submittedName>
        <fullName evidence="8">Phosphoribosylformylglycinamidine synthase</fullName>
    </submittedName>
</protein>
<feature type="non-terminal residue" evidence="8">
    <location>
        <position position="213"/>
    </location>
</feature>
<dbReference type="InterPro" id="IPR010075">
    <property type="entry name" value="PRibForGlyAmidine_synth_PurQ"/>
</dbReference>
<keyword evidence="7" id="KW-0315">Glutamine amidotransferase</keyword>
<dbReference type="GO" id="GO:0005524">
    <property type="term" value="F:ATP binding"/>
    <property type="evidence" value="ECO:0007669"/>
    <property type="project" value="UniProtKB-KW"/>
</dbReference>
<proteinExistence type="predicted"/>
<keyword evidence="5" id="KW-0378">Hydrolase</keyword>
<evidence type="ECO:0000256" key="5">
    <source>
        <dbReference type="ARBA" id="ARBA00022801"/>
    </source>
</evidence>
<accession>A0A1F6AAL3</accession>
<evidence type="ECO:0000256" key="1">
    <source>
        <dbReference type="ARBA" id="ARBA00022490"/>
    </source>
</evidence>
<dbReference type="InterPro" id="IPR029062">
    <property type="entry name" value="Class_I_gatase-like"/>
</dbReference>
<dbReference type="Proteomes" id="UP000177092">
    <property type="component" value="Unassembled WGS sequence"/>
</dbReference>
<dbReference type="STRING" id="1798384.A3D03_01565"/>
<evidence type="ECO:0000256" key="6">
    <source>
        <dbReference type="ARBA" id="ARBA00022840"/>
    </source>
</evidence>
<name>A0A1F6AAL3_9BACT</name>
<keyword evidence="3" id="KW-0547">Nucleotide-binding</keyword>
<evidence type="ECO:0000256" key="4">
    <source>
        <dbReference type="ARBA" id="ARBA00022755"/>
    </source>
</evidence>